<sequence>MQFREARADDIAQIQRVRHSVNENVLSDPALVPDSDVLDYITQRGKGWVCEDGERIVGFSIADVKGNNIWALFVEPEFERKGIGKKLHQLMLDWYFSQTDKTVWLSTAPRSRAERFYRKAGWTETGIYGKGEIKFEMAKEQWGNNH</sequence>
<feature type="domain" description="N-acetyltransferase" evidence="2">
    <location>
        <begin position="1"/>
        <end position="142"/>
    </location>
</feature>
<reference evidence="3 4" key="1">
    <citation type="journal article" date="2015" name="Int. J. Syst. Evol. Microbiol.">
        <title>Flavisolibacter ginsenosidimutans sp. nov., with ginsenoside-converting activity isolated from soil used for cultivating ginseng.</title>
        <authorList>
            <person name="Zhao Y."/>
            <person name="Liu Q."/>
            <person name="Kang M.S."/>
            <person name="Jin F."/>
            <person name="Yu H."/>
            <person name="Im W.T."/>
        </authorList>
    </citation>
    <scope>NUCLEOTIDE SEQUENCE [LARGE SCALE GENOMIC DNA]</scope>
    <source>
        <strain evidence="3 4">Gsoil 636</strain>
    </source>
</reference>
<keyword evidence="1 3" id="KW-0808">Transferase</keyword>
<keyword evidence="4" id="KW-1185">Reference proteome</keyword>
<dbReference type="InterPro" id="IPR016181">
    <property type="entry name" value="Acyl_CoA_acyltransferase"/>
</dbReference>
<dbReference type="GO" id="GO:0008080">
    <property type="term" value="F:N-acetyltransferase activity"/>
    <property type="evidence" value="ECO:0007669"/>
    <property type="project" value="InterPro"/>
</dbReference>
<evidence type="ECO:0000313" key="4">
    <source>
        <dbReference type="Proteomes" id="UP000321204"/>
    </source>
</evidence>
<dbReference type="Gene3D" id="3.40.630.30">
    <property type="match status" value="1"/>
</dbReference>
<evidence type="ECO:0000256" key="1">
    <source>
        <dbReference type="ARBA" id="ARBA00022679"/>
    </source>
</evidence>
<dbReference type="Pfam" id="PF00583">
    <property type="entry name" value="Acetyltransf_1"/>
    <property type="match status" value="1"/>
</dbReference>
<dbReference type="CDD" id="cd04301">
    <property type="entry name" value="NAT_SF"/>
    <property type="match status" value="1"/>
</dbReference>
<dbReference type="OrthoDB" id="7356080at2"/>
<protein>
    <submittedName>
        <fullName evidence="3">GNAT family N-acetyltransferase</fullName>
    </submittedName>
</protein>
<accession>A0A5B8UDY0</accession>
<dbReference type="InterPro" id="IPR000182">
    <property type="entry name" value="GNAT_dom"/>
</dbReference>
<dbReference type="EMBL" id="CP042433">
    <property type="protein sequence ID" value="QEC54506.1"/>
    <property type="molecule type" value="Genomic_DNA"/>
</dbReference>
<dbReference type="KEGG" id="fgg:FSB75_00855"/>
<gene>
    <name evidence="3" type="ORF">FSB75_00855</name>
</gene>
<organism evidence="3 4">
    <name type="scientific">Flavisolibacter ginsenosidimutans</name>
    <dbReference type="NCBI Taxonomy" id="661481"/>
    <lineage>
        <taxon>Bacteria</taxon>
        <taxon>Pseudomonadati</taxon>
        <taxon>Bacteroidota</taxon>
        <taxon>Chitinophagia</taxon>
        <taxon>Chitinophagales</taxon>
        <taxon>Chitinophagaceae</taxon>
        <taxon>Flavisolibacter</taxon>
    </lineage>
</organism>
<dbReference type="RefSeq" id="WP_146781496.1">
    <property type="nucleotide sequence ID" value="NZ_BAABIO010000006.1"/>
</dbReference>
<dbReference type="PANTHER" id="PTHR13947:SF37">
    <property type="entry name" value="LD18367P"/>
    <property type="match status" value="1"/>
</dbReference>
<evidence type="ECO:0000259" key="2">
    <source>
        <dbReference type="PROSITE" id="PS51186"/>
    </source>
</evidence>
<evidence type="ECO:0000313" key="3">
    <source>
        <dbReference type="EMBL" id="QEC54506.1"/>
    </source>
</evidence>
<name>A0A5B8UDY0_9BACT</name>
<dbReference type="PANTHER" id="PTHR13947">
    <property type="entry name" value="GNAT FAMILY N-ACETYLTRANSFERASE"/>
    <property type="match status" value="1"/>
</dbReference>
<dbReference type="PROSITE" id="PS51186">
    <property type="entry name" value="GNAT"/>
    <property type="match status" value="1"/>
</dbReference>
<dbReference type="InterPro" id="IPR050769">
    <property type="entry name" value="NAT_camello-type"/>
</dbReference>
<proteinExistence type="predicted"/>
<dbReference type="SUPFAM" id="SSF55729">
    <property type="entry name" value="Acyl-CoA N-acyltransferases (Nat)"/>
    <property type="match status" value="1"/>
</dbReference>
<dbReference type="Proteomes" id="UP000321204">
    <property type="component" value="Chromosome"/>
</dbReference>
<dbReference type="AlphaFoldDB" id="A0A5B8UDY0"/>